<dbReference type="CDD" id="cd02440">
    <property type="entry name" value="AdoMet_MTases"/>
    <property type="match status" value="1"/>
</dbReference>
<feature type="domain" description="Release factor glutamine methyltransferase N-terminal" evidence="7">
    <location>
        <begin position="8"/>
        <end position="72"/>
    </location>
</feature>
<dbReference type="Pfam" id="PF05175">
    <property type="entry name" value="MTS"/>
    <property type="match status" value="1"/>
</dbReference>
<dbReference type="PANTHER" id="PTHR18895">
    <property type="entry name" value="HEMK METHYLTRANSFERASE"/>
    <property type="match status" value="1"/>
</dbReference>
<dbReference type="Gene3D" id="1.10.8.10">
    <property type="entry name" value="DNA helicase RuvA subunit, C-terminal domain"/>
    <property type="match status" value="1"/>
</dbReference>
<comment type="catalytic activity">
    <reaction evidence="4 5">
        <text>L-glutaminyl-[peptide chain release factor] + S-adenosyl-L-methionine = N(5)-methyl-L-glutaminyl-[peptide chain release factor] + S-adenosyl-L-homocysteine + H(+)</text>
        <dbReference type="Rhea" id="RHEA:42896"/>
        <dbReference type="Rhea" id="RHEA-COMP:10271"/>
        <dbReference type="Rhea" id="RHEA-COMP:10272"/>
        <dbReference type="ChEBI" id="CHEBI:15378"/>
        <dbReference type="ChEBI" id="CHEBI:30011"/>
        <dbReference type="ChEBI" id="CHEBI:57856"/>
        <dbReference type="ChEBI" id="CHEBI:59789"/>
        <dbReference type="ChEBI" id="CHEBI:61891"/>
        <dbReference type="EC" id="2.1.1.297"/>
    </reaction>
</comment>
<evidence type="ECO:0000259" key="7">
    <source>
        <dbReference type="Pfam" id="PF17827"/>
    </source>
</evidence>
<dbReference type="NCBIfam" id="TIGR00536">
    <property type="entry name" value="hemK_fam"/>
    <property type="match status" value="1"/>
</dbReference>
<accession>A0A6I4SJ70</accession>
<dbReference type="GO" id="GO:0032259">
    <property type="term" value="P:methylation"/>
    <property type="evidence" value="ECO:0007669"/>
    <property type="project" value="UniProtKB-KW"/>
</dbReference>
<dbReference type="PROSITE" id="PS00092">
    <property type="entry name" value="N6_MTASE"/>
    <property type="match status" value="1"/>
</dbReference>
<dbReference type="InterPro" id="IPR040758">
    <property type="entry name" value="PrmC_N"/>
</dbReference>
<comment type="similarity">
    <text evidence="5">Belongs to the protein N5-glutamine methyltransferase family. PrmC subfamily.</text>
</comment>
<protein>
    <recommendedName>
        <fullName evidence="5">Release factor glutamine methyltransferase</fullName>
        <shortName evidence="5">RF MTase</shortName>
        <ecNumber evidence="5">2.1.1.297</ecNumber>
    </recommendedName>
    <alternativeName>
        <fullName evidence="5">N5-glutamine methyltransferase PrmC</fullName>
    </alternativeName>
    <alternativeName>
        <fullName evidence="5">Protein-(glutamine-N5) MTase PrmC</fullName>
    </alternativeName>
    <alternativeName>
        <fullName evidence="5">Protein-glutamine N-methyltransferase PrmC</fullName>
    </alternativeName>
</protein>
<dbReference type="EC" id="2.1.1.297" evidence="5"/>
<dbReference type="Pfam" id="PF17827">
    <property type="entry name" value="PrmC_N"/>
    <property type="match status" value="1"/>
</dbReference>
<dbReference type="GO" id="GO:0102559">
    <property type="term" value="F:peptide chain release factor N(5)-glutamine methyltransferase activity"/>
    <property type="evidence" value="ECO:0007669"/>
    <property type="project" value="UniProtKB-EC"/>
</dbReference>
<dbReference type="EMBL" id="WTYS01000001">
    <property type="protein sequence ID" value="MXO55458.1"/>
    <property type="molecule type" value="Genomic_DNA"/>
</dbReference>
<keyword evidence="3 5" id="KW-0949">S-adenosyl-L-methionine</keyword>
<sequence>MNSVAATLREAANQLGDISDTARLDAELLMAHALGISRSQMLLSGSGLEVPRQFADLLQRRTNYEPVAYILGHQEFFGREFLVTPDVLIPRPDSETIIETALANCQPDARILDLGTGSGVLLLTLLAELPQSTGIGIDESLAAVSVAAANAAKLGVADRAHLIHADWTEDGWADALGRFDLIVANPPYVETTVALEKSVADYEPAKALYAGPDGLDDYRILVPQLRNLLTQQGVAVLEIGYQQDVSVARIAQQSGFQTELHRDLAHRPRALLLR</sequence>
<evidence type="ECO:0000256" key="5">
    <source>
        <dbReference type="HAMAP-Rule" id="MF_02126"/>
    </source>
</evidence>
<feature type="binding site" evidence="5">
    <location>
        <begin position="115"/>
        <end position="119"/>
    </location>
    <ligand>
        <name>S-adenosyl-L-methionine</name>
        <dbReference type="ChEBI" id="CHEBI:59789"/>
    </ligand>
</feature>
<keyword evidence="1 5" id="KW-0489">Methyltransferase</keyword>
<evidence type="ECO:0000256" key="3">
    <source>
        <dbReference type="ARBA" id="ARBA00022691"/>
    </source>
</evidence>
<dbReference type="InterPro" id="IPR050320">
    <property type="entry name" value="N5-glutamine_MTase"/>
</dbReference>
<keyword evidence="2 5" id="KW-0808">Transferase</keyword>
<dbReference type="InterPro" id="IPR019874">
    <property type="entry name" value="RF_methyltr_PrmC"/>
</dbReference>
<evidence type="ECO:0000256" key="1">
    <source>
        <dbReference type="ARBA" id="ARBA00022603"/>
    </source>
</evidence>
<dbReference type="OrthoDB" id="9800643at2"/>
<dbReference type="Proteomes" id="UP000468943">
    <property type="component" value="Unassembled WGS sequence"/>
</dbReference>
<gene>
    <name evidence="5 8" type="primary">prmC</name>
    <name evidence="8" type="ORF">GRI36_01050</name>
</gene>
<dbReference type="NCBIfam" id="TIGR03534">
    <property type="entry name" value="RF_mod_PrmC"/>
    <property type="match status" value="1"/>
</dbReference>
<feature type="binding site" evidence="5">
    <location>
        <begin position="185"/>
        <end position="188"/>
    </location>
    <ligand>
        <name>substrate</name>
    </ligand>
</feature>
<name>A0A6I4SJ70_9SPHN</name>
<comment type="function">
    <text evidence="5">Methylates the class 1 translation termination release factors RF1/PrfA and RF2/PrfB on the glutamine residue of the universally conserved GGQ motif.</text>
</comment>
<evidence type="ECO:0000256" key="2">
    <source>
        <dbReference type="ARBA" id="ARBA00022679"/>
    </source>
</evidence>
<dbReference type="InterPro" id="IPR029063">
    <property type="entry name" value="SAM-dependent_MTases_sf"/>
</dbReference>
<dbReference type="InterPro" id="IPR002052">
    <property type="entry name" value="DNA_methylase_N6_adenine_CS"/>
</dbReference>
<evidence type="ECO:0000259" key="6">
    <source>
        <dbReference type="Pfam" id="PF05175"/>
    </source>
</evidence>
<dbReference type="SUPFAM" id="SSF53335">
    <property type="entry name" value="S-adenosyl-L-methionine-dependent methyltransferases"/>
    <property type="match status" value="1"/>
</dbReference>
<organism evidence="8 9">
    <name type="scientific">Pontixanthobacter gangjinensis</name>
    <dbReference type="NCBI Taxonomy" id="1028742"/>
    <lineage>
        <taxon>Bacteria</taxon>
        <taxon>Pseudomonadati</taxon>
        <taxon>Pseudomonadota</taxon>
        <taxon>Alphaproteobacteria</taxon>
        <taxon>Sphingomonadales</taxon>
        <taxon>Erythrobacteraceae</taxon>
        <taxon>Pontixanthobacter</taxon>
    </lineage>
</organism>
<feature type="binding site" evidence="5">
    <location>
        <position position="185"/>
    </location>
    <ligand>
        <name>S-adenosyl-L-methionine</name>
        <dbReference type="ChEBI" id="CHEBI:59789"/>
    </ligand>
</feature>
<evidence type="ECO:0000256" key="4">
    <source>
        <dbReference type="ARBA" id="ARBA00048391"/>
    </source>
</evidence>
<dbReference type="InterPro" id="IPR007848">
    <property type="entry name" value="Small_mtfrase_dom"/>
</dbReference>
<dbReference type="RefSeq" id="WP_160596779.1">
    <property type="nucleotide sequence ID" value="NZ_WTYS01000001.1"/>
</dbReference>
<feature type="binding site" evidence="5">
    <location>
        <position position="167"/>
    </location>
    <ligand>
        <name>S-adenosyl-L-methionine</name>
        <dbReference type="ChEBI" id="CHEBI:59789"/>
    </ligand>
</feature>
<keyword evidence="9" id="KW-1185">Reference proteome</keyword>
<dbReference type="PANTHER" id="PTHR18895:SF74">
    <property type="entry name" value="MTRF1L RELEASE FACTOR GLUTAMINE METHYLTRANSFERASE"/>
    <property type="match status" value="1"/>
</dbReference>
<dbReference type="InterPro" id="IPR004556">
    <property type="entry name" value="HemK-like"/>
</dbReference>
<dbReference type="Gene3D" id="3.40.50.150">
    <property type="entry name" value="Vaccinia Virus protein VP39"/>
    <property type="match status" value="1"/>
</dbReference>
<feature type="binding site" evidence="5">
    <location>
        <position position="138"/>
    </location>
    <ligand>
        <name>S-adenosyl-L-methionine</name>
        <dbReference type="ChEBI" id="CHEBI:59789"/>
    </ligand>
</feature>
<evidence type="ECO:0000313" key="9">
    <source>
        <dbReference type="Proteomes" id="UP000468943"/>
    </source>
</evidence>
<evidence type="ECO:0000313" key="8">
    <source>
        <dbReference type="EMBL" id="MXO55458.1"/>
    </source>
</evidence>
<feature type="domain" description="Methyltransferase small" evidence="6">
    <location>
        <begin position="107"/>
        <end position="192"/>
    </location>
</feature>
<dbReference type="HAMAP" id="MF_02126">
    <property type="entry name" value="RF_methyltr_PrmC"/>
    <property type="match status" value="1"/>
</dbReference>
<dbReference type="GO" id="GO:0003676">
    <property type="term" value="F:nucleic acid binding"/>
    <property type="evidence" value="ECO:0007669"/>
    <property type="project" value="InterPro"/>
</dbReference>
<proteinExistence type="inferred from homology"/>
<reference evidence="8 9" key="1">
    <citation type="submission" date="2019-12" db="EMBL/GenBank/DDBJ databases">
        <title>Genomic-based taxomic classification of the family Erythrobacteraceae.</title>
        <authorList>
            <person name="Xu L."/>
        </authorList>
    </citation>
    <scope>NUCLEOTIDE SEQUENCE [LARGE SCALE GENOMIC DNA]</scope>
    <source>
        <strain evidence="8 9">JCM 17802</strain>
    </source>
</reference>
<comment type="caution">
    <text evidence="8">The sequence shown here is derived from an EMBL/GenBank/DDBJ whole genome shotgun (WGS) entry which is preliminary data.</text>
</comment>
<dbReference type="AlphaFoldDB" id="A0A6I4SJ70"/>